<feature type="transmembrane region" description="Helical" evidence="1">
    <location>
        <begin position="14"/>
        <end position="33"/>
    </location>
</feature>
<comment type="caution">
    <text evidence="2">The sequence shown here is derived from an EMBL/GenBank/DDBJ whole genome shotgun (WGS) entry which is preliminary data.</text>
</comment>
<gene>
    <name evidence="2" type="ORF">BS47DRAFT_1339211</name>
</gene>
<reference evidence="2" key="1">
    <citation type="journal article" date="2020" name="Nat. Commun.">
        <title>Large-scale genome sequencing of mycorrhizal fungi provides insights into the early evolution of symbiotic traits.</title>
        <authorList>
            <person name="Miyauchi S."/>
            <person name="Kiss E."/>
            <person name="Kuo A."/>
            <person name="Drula E."/>
            <person name="Kohler A."/>
            <person name="Sanchez-Garcia M."/>
            <person name="Morin E."/>
            <person name="Andreopoulos B."/>
            <person name="Barry K.W."/>
            <person name="Bonito G."/>
            <person name="Buee M."/>
            <person name="Carver A."/>
            <person name="Chen C."/>
            <person name="Cichocki N."/>
            <person name="Clum A."/>
            <person name="Culley D."/>
            <person name="Crous P.W."/>
            <person name="Fauchery L."/>
            <person name="Girlanda M."/>
            <person name="Hayes R.D."/>
            <person name="Keri Z."/>
            <person name="LaButti K."/>
            <person name="Lipzen A."/>
            <person name="Lombard V."/>
            <person name="Magnuson J."/>
            <person name="Maillard F."/>
            <person name="Murat C."/>
            <person name="Nolan M."/>
            <person name="Ohm R.A."/>
            <person name="Pangilinan J."/>
            <person name="Pereira M.F."/>
            <person name="Perotto S."/>
            <person name="Peter M."/>
            <person name="Pfister S."/>
            <person name="Riley R."/>
            <person name="Sitrit Y."/>
            <person name="Stielow J.B."/>
            <person name="Szollosi G."/>
            <person name="Zifcakova L."/>
            <person name="Stursova M."/>
            <person name="Spatafora J.W."/>
            <person name="Tedersoo L."/>
            <person name="Vaario L.M."/>
            <person name="Yamada A."/>
            <person name="Yan M."/>
            <person name="Wang P."/>
            <person name="Xu J."/>
            <person name="Bruns T."/>
            <person name="Baldrian P."/>
            <person name="Vilgalys R."/>
            <person name="Dunand C."/>
            <person name="Henrissat B."/>
            <person name="Grigoriev I.V."/>
            <person name="Hibbett D."/>
            <person name="Nagy L.G."/>
            <person name="Martin F.M."/>
        </authorList>
    </citation>
    <scope>NUCLEOTIDE SEQUENCE</scope>
    <source>
        <strain evidence="2">UP504</strain>
    </source>
</reference>
<evidence type="ECO:0000313" key="2">
    <source>
        <dbReference type="EMBL" id="KAF9517681.1"/>
    </source>
</evidence>
<keyword evidence="1" id="KW-0812">Transmembrane</keyword>
<evidence type="ECO:0000313" key="3">
    <source>
        <dbReference type="Proteomes" id="UP000886523"/>
    </source>
</evidence>
<evidence type="ECO:0000256" key="1">
    <source>
        <dbReference type="SAM" id="Phobius"/>
    </source>
</evidence>
<feature type="transmembrane region" description="Helical" evidence="1">
    <location>
        <begin position="39"/>
        <end position="58"/>
    </location>
</feature>
<keyword evidence="1" id="KW-0472">Membrane</keyword>
<keyword evidence="3" id="KW-1185">Reference proteome</keyword>
<organism evidence="2 3">
    <name type="scientific">Hydnum rufescens UP504</name>
    <dbReference type="NCBI Taxonomy" id="1448309"/>
    <lineage>
        <taxon>Eukaryota</taxon>
        <taxon>Fungi</taxon>
        <taxon>Dikarya</taxon>
        <taxon>Basidiomycota</taxon>
        <taxon>Agaricomycotina</taxon>
        <taxon>Agaricomycetes</taxon>
        <taxon>Cantharellales</taxon>
        <taxon>Hydnaceae</taxon>
        <taxon>Hydnum</taxon>
    </lineage>
</organism>
<dbReference type="Proteomes" id="UP000886523">
    <property type="component" value="Unassembled WGS sequence"/>
</dbReference>
<sequence>MVLNAAVRSSTHDCAPLASVLIAYTGLLFLFFWDHYVYLGLAYTSVISAMAVAQARIIEE</sequence>
<name>A0A9P6B7G8_9AGAM</name>
<keyword evidence="1" id="KW-1133">Transmembrane helix</keyword>
<protein>
    <submittedName>
        <fullName evidence="2">Uncharacterized protein</fullName>
    </submittedName>
</protein>
<proteinExistence type="predicted"/>
<dbReference type="AlphaFoldDB" id="A0A9P6B7G8"/>
<accession>A0A9P6B7G8</accession>
<dbReference type="EMBL" id="MU128930">
    <property type="protein sequence ID" value="KAF9517681.1"/>
    <property type="molecule type" value="Genomic_DNA"/>
</dbReference>